<dbReference type="AlphaFoldDB" id="A0A951P845"/>
<organism evidence="7 8">
    <name type="scientific">Pegethrix bostrychoides GSE-TBD4-15B</name>
    <dbReference type="NCBI Taxonomy" id="2839662"/>
    <lineage>
        <taxon>Bacteria</taxon>
        <taxon>Bacillati</taxon>
        <taxon>Cyanobacteriota</taxon>
        <taxon>Cyanophyceae</taxon>
        <taxon>Oculatellales</taxon>
        <taxon>Oculatellaceae</taxon>
        <taxon>Pegethrix</taxon>
    </lineage>
</organism>
<dbReference type="EMBL" id="JAHHHV010000020">
    <property type="protein sequence ID" value="MBW4464782.1"/>
    <property type="molecule type" value="Genomic_DNA"/>
</dbReference>
<evidence type="ECO:0000259" key="6">
    <source>
        <dbReference type="PROSITE" id="PS50011"/>
    </source>
</evidence>
<dbReference type="Gene3D" id="1.10.510.10">
    <property type="entry name" value="Transferase(Phosphotransferase) domain 1"/>
    <property type="match status" value="1"/>
</dbReference>
<keyword evidence="4 7" id="KW-0418">Kinase</keyword>
<dbReference type="PANTHER" id="PTHR24345">
    <property type="entry name" value="SERINE/THREONINE-PROTEIN KINASE PLK"/>
    <property type="match status" value="1"/>
</dbReference>
<proteinExistence type="predicted"/>
<evidence type="ECO:0000313" key="7">
    <source>
        <dbReference type="EMBL" id="MBW4464782.1"/>
    </source>
</evidence>
<keyword evidence="5" id="KW-0067">ATP-binding</keyword>
<dbReference type="GO" id="GO:0004674">
    <property type="term" value="F:protein serine/threonine kinase activity"/>
    <property type="evidence" value="ECO:0007669"/>
    <property type="project" value="UniProtKB-KW"/>
</dbReference>
<protein>
    <submittedName>
        <fullName evidence="7">Protein kinase</fullName>
    </submittedName>
</protein>
<reference evidence="7" key="1">
    <citation type="submission" date="2021-05" db="EMBL/GenBank/DDBJ databases">
        <authorList>
            <person name="Pietrasiak N."/>
            <person name="Ward R."/>
            <person name="Stajich J.E."/>
            <person name="Kurbessoian T."/>
        </authorList>
    </citation>
    <scope>NUCLEOTIDE SEQUENCE</scope>
    <source>
        <strain evidence="7">GSE-TBD4-15B</strain>
    </source>
</reference>
<dbReference type="PROSITE" id="PS50011">
    <property type="entry name" value="PROTEIN_KINASE_DOM"/>
    <property type="match status" value="1"/>
</dbReference>
<dbReference type="SMART" id="SM00220">
    <property type="entry name" value="S_TKc"/>
    <property type="match status" value="1"/>
</dbReference>
<dbReference type="Pfam" id="PF00069">
    <property type="entry name" value="Pkinase"/>
    <property type="match status" value="1"/>
</dbReference>
<dbReference type="Proteomes" id="UP000707356">
    <property type="component" value="Unassembled WGS sequence"/>
</dbReference>
<feature type="domain" description="Protein kinase" evidence="6">
    <location>
        <begin position="20"/>
        <end position="300"/>
    </location>
</feature>
<name>A0A951P845_9CYAN</name>
<evidence type="ECO:0000313" key="8">
    <source>
        <dbReference type="Proteomes" id="UP000707356"/>
    </source>
</evidence>
<evidence type="ECO:0000256" key="2">
    <source>
        <dbReference type="ARBA" id="ARBA00022679"/>
    </source>
</evidence>
<evidence type="ECO:0000256" key="4">
    <source>
        <dbReference type="ARBA" id="ARBA00022777"/>
    </source>
</evidence>
<evidence type="ECO:0000256" key="1">
    <source>
        <dbReference type="ARBA" id="ARBA00022527"/>
    </source>
</evidence>
<evidence type="ECO:0000256" key="5">
    <source>
        <dbReference type="ARBA" id="ARBA00022840"/>
    </source>
</evidence>
<keyword evidence="3" id="KW-0547">Nucleotide-binding</keyword>
<dbReference type="PANTHER" id="PTHR24345:SF91">
    <property type="entry name" value="SERINE_THREONINE-PROTEIN KINASE PLK4"/>
    <property type="match status" value="1"/>
</dbReference>
<keyword evidence="2" id="KW-0808">Transferase</keyword>
<dbReference type="GO" id="GO:0005524">
    <property type="term" value="F:ATP binding"/>
    <property type="evidence" value="ECO:0007669"/>
    <property type="project" value="UniProtKB-KW"/>
</dbReference>
<evidence type="ECO:0000256" key="3">
    <source>
        <dbReference type="ARBA" id="ARBA00022741"/>
    </source>
</evidence>
<reference evidence="7" key="2">
    <citation type="journal article" date="2022" name="Microbiol. Resour. Announc.">
        <title>Metagenome Sequencing to Explore Phylogenomics of Terrestrial Cyanobacteria.</title>
        <authorList>
            <person name="Ward R.D."/>
            <person name="Stajich J.E."/>
            <person name="Johansen J.R."/>
            <person name="Huntemann M."/>
            <person name="Clum A."/>
            <person name="Foster B."/>
            <person name="Foster B."/>
            <person name="Roux S."/>
            <person name="Palaniappan K."/>
            <person name="Varghese N."/>
            <person name="Mukherjee S."/>
            <person name="Reddy T.B.K."/>
            <person name="Daum C."/>
            <person name="Copeland A."/>
            <person name="Chen I.A."/>
            <person name="Ivanova N.N."/>
            <person name="Kyrpides N.C."/>
            <person name="Shapiro N."/>
            <person name="Eloe-Fadrosh E.A."/>
            <person name="Pietrasiak N."/>
        </authorList>
    </citation>
    <scope>NUCLEOTIDE SEQUENCE</scope>
    <source>
        <strain evidence="7">GSE-TBD4-15B</strain>
    </source>
</reference>
<gene>
    <name evidence="7" type="ORF">KME07_04990</name>
</gene>
<dbReference type="SUPFAM" id="SSF56112">
    <property type="entry name" value="Protein kinase-like (PK-like)"/>
    <property type="match status" value="1"/>
</dbReference>
<accession>A0A951P845</accession>
<keyword evidence="1" id="KW-0723">Serine/threonine-protein kinase</keyword>
<dbReference type="InterPro" id="IPR011009">
    <property type="entry name" value="Kinase-like_dom_sf"/>
</dbReference>
<dbReference type="InterPro" id="IPR000719">
    <property type="entry name" value="Prot_kinase_dom"/>
</dbReference>
<comment type="caution">
    <text evidence="7">The sequence shown here is derived from an EMBL/GenBank/DDBJ whole genome shotgun (WGS) entry which is preliminary data.</text>
</comment>
<sequence>MNELLQPGQTVYTQFSHLPCLVEQCLGSGGQGEVYQASLGGQSVALKWYFPHYQIHDPGLRTRLEEAIKTGFPSERFLWPLELVLSPDLDGFGYVMPLRHAGSVGIVALMKGQVSPSFRALATAGFELADSFFQLHARGFCYRDISFGNIFFEPETGHILICDNDNVGINNAELTGVLGTPRFMAPEIVRGAAKPSTQTDLFSLAVLLFYLFLVHHPLEGQQEAEIRCFDLPAMTRIYGTDATFIFDPDNTANRPIPGYQDNPLIFWPIYPEFLRDLFIKSFTSGIHNPTNGRIQETEWRSAMVRLRDAIFYCASCGAENFYDPQSASTTCWDCQAQLHLPPSLHLPQAVVMLNHNTHLYPHHLDAHQRYNFSQPAASVVQNPAHPQIWGLKNCSDQIWAITTAEGMLREVAPGRSITIAVGTKINFGKQTGEIRLSNRL</sequence>